<dbReference type="RefSeq" id="WP_182540361.1">
    <property type="nucleotide sequence ID" value="NZ_JACJIP010000060.1"/>
</dbReference>
<evidence type="ECO:0000313" key="1">
    <source>
        <dbReference type="EMBL" id="MBA9088637.1"/>
    </source>
</evidence>
<gene>
    <name evidence="1" type="ORF">FHR92_005155</name>
</gene>
<proteinExistence type="predicted"/>
<name>A0A7W3XUA5_9BACL</name>
<reference evidence="1 2" key="1">
    <citation type="submission" date="2020-08" db="EMBL/GenBank/DDBJ databases">
        <title>Genomic Encyclopedia of Type Strains, Phase III (KMG-III): the genomes of soil and plant-associated and newly described type strains.</title>
        <authorList>
            <person name="Whitman W."/>
        </authorList>
    </citation>
    <scope>NUCLEOTIDE SEQUENCE [LARGE SCALE GENOMIC DNA]</scope>
    <source>
        <strain evidence="1 2">CECT 8693</strain>
    </source>
</reference>
<dbReference type="AlphaFoldDB" id="A0A7W3XUA5"/>
<evidence type="ECO:0000313" key="2">
    <source>
        <dbReference type="Proteomes" id="UP000567067"/>
    </source>
</evidence>
<protein>
    <submittedName>
        <fullName evidence="1">Uncharacterized protein</fullName>
    </submittedName>
</protein>
<accession>A0A7W3XUA5</accession>
<organism evidence="1 2">
    <name type="scientific">Fontibacillus solani</name>
    <dbReference type="NCBI Taxonomy" id="1572857"/>
    <lineage>
        <taxon>Bacteria</taxon>
        <taxon>Bacillati</taxon>
        <taxon>Bacillota</taxon>
        <taxon>Bacilli</taxon>
        <taxon>Bacillales</taxon>
        <taxon>Paenibacillaceae</taxon>
        <taxon>Fontibacillus</taxon>
    </lineage>
</organism>
<dbReference type="Proteomes" id="UP000567067">
    <property type="component" value="Unassembled WGS sequence"/>
</dbReference>
<sequence length="139" mass="14635">MPQGFRYVYNDYGKDPTRITEFLMTDSEAGFAGEAVKIVAGRVTKAGATDPIAGFLTSNVTAGTNKSTEIILAREGDWYDVPYTGTPVAGFVPGVVGVVLASDGLSANSATVTGGQLSVLQVNTNKKIARVKVKVRQFS</sequence>
<dbReference type="EMBL" id="JACJIP010000060">
    <property type="protein sequence ID" value="MBA9088637.1"/>
    <property type="molecule type" value="Genomic_DNA"/>
</dbReference>
<comment type="caution">
    <text evidence="1">The sequence shown here is derived from an EMBL/GenBank/DDBJ whole genome shotgun (WGS) entry which is preliminary data.</text>
</comment>
<keyword evidence="2" id="KW-1185">Reference proteome</keyword>